<dbReference type="EMBL" id="JAAEDM010000022">
    <property type="protein sequence ID" value="MBR0671588.1"/>
    <property type="molecule type" value="Genomic_DNA"/>
</dbReference>
<dbReference type="SUPFAM" id="SSF51206">
    <property type="entry name" value="cAMP-binding domain-like"/>
    <property type="match status" value="1"/>
</dbReference>
<dbReference type="PROSITE" id="PS51063">
    <property type="entry name" value="HTH_CRP_2"/>
    <property type="match status" value="1"/>
</dbReference>
<dbReference type="InterPro" id="IPR014710">
    <property type="entry name" value="RmlC-like_jellyroll"/>
</dbReference>
<gene>
    <name evidence="6" type="ORF">GXW76_10430</name>
</gene>
<reference evidence="6" key="1">
    <citation type="submission" date="2020-01" db="EMBL/GenBank/DDBJ databases">
        <authorList>
            <person name="Rat A."/>
        </authorList>
    </citation>
    <scope>NUCLEOTIDE SEQUENCE</scope>
    <source>
        <strain evidence="6">LMG 31231</strain>
    </source>
</reference>
<organism evidence="6 7">
    <name type="scientific">Neoroseomonas soli</name>
    <dbReference type="NCBI Taxonomy" id="1081025"/>
    <lineage>
        <taxon>Bacteria</taxon>
        <taxon>Pseudomonadati</taxon>
        <taxon>Pseudomonadota</taxon>
        <taxon>Alphaproteobacteria</taxon>
        <taxon>Acetobacterales</taxon>
        <taxon>Acetobacteraceae</taxon>
        <taxon>Neoroseomonas</taxon>
    </lineage>
</organism>
<dbReference type="Gene3D" id="2.60.120.10">
    <property type="entry name" value="Jelly Rolls"/>
    <property type="match status" value="1"/>
</dbReference>
<evidence type="ECO:0000256" key="3">
    <source>
        <dbReference type="ARBA" id="ARBA00023163"/>
    </source>
</evidence>
<dbReference type="RefSeq" id="WP_211861965.1">
    <property type="nucleotide sequence ID" value="NZ_JAAEDM010000022.1"/>
</dbReference>
<dbReference type="SMART" id="SM00419">
    <property type="entry name" value="HTH_CRP"/>
    <property type="match status" value="1"/>
</dbReference>
<dbReference type="GO" id="GO:0003677">
    <property type="term" value="F:DNA binding"/>
    <property type="evidence" value="ECO:0007669"/>
    <property type="project" value="UniProtKB-KW"/>
</dbReference>
<protein>
    <submittedName>
        <fullName evidence="6">Crp/Fnr family transcriptional regulator</fullName>
    </submittedName>
</protein>
<evidence type="ECO:0000256" key="2">
    <source>
        <dbReference type="ARBA" id="ARBA00023125"/>
    </source>
</evidence>
<keyword evidence="7" id="KW-1185">Reference proteome</keyword>
<feature type="domain" description="Cyclic nucleotide-binding" evidence="4">
    <location>
        <begin position="3"/>
        <end position="91"/>
    </location>
</feature>
<keyword evidence="3" id="KW-0804">Transcription</keyword>
<evidence type="ECO:0000313" key="7">
    <source>
        <dbReference type="Proteomes" id="UP001138751"/>
    </source>
</evidence>
<evidence type="ECO:0000259" key="4">
    <source>
        <dbReference type="PROSITE" id="PS50042"/>
    </source>
</evidence>
<accession>A0A9X9WWQ9</accession>
<evidence type="ECO:0000259" key="5">
    <source>
        <dbReference type="PROSITE" id="PS51063"/>
    </source>
</evidence>
<dbReference type="Pfam" id="PF13545">
    <property type="entry name" value="HTH_Crp_2"/>
    <property type="match status" value="1"/>
</dbReference>
<reference evidence="6" key="2">
    <citation type="journal article" date="2021" name="Syst. Appl. Microbiol.">
        <title>Roseomonas hellenica sp. nov., isolated from roots of wild-growing Alkanna tinctoria.</title>
        <authorList>
            <person name="Rat A."/>
            <person name="Naranjo H.D."/>
            <person name="Lebbe L."/>
            <person name="Cnockaert M."/>
            <person name="Krigas N."/>
            <person name="Grigoriadou K."/>
            <person name="Maloupa E."/>
            <person name="Willems A."/>
        </authorList>
    </citation>
    <scope>NUCLEOTIDE SEQUENCE</scope>
    <source>
        <strain evidence="6">LMG 31231</strain>
    </source>
</reference>
<keyword evidence="1" id="KW-0805">Transcription regulation</keyword>
<dbReference type="InterPro" id="IPR000595">
    <property type="entry name" value="cNMP-bd_dom"/>
</dbReference>
<feature type="domain" description="HTH crp-type" evidence="5">
    <location>
        <begin position="138"/>
        <end position="212"/>
    </location>
</feature>
<dbReference type="Pfam" id="PF00027">
    <property type="entry name" value="cNMP_binding"/>
    <property type="match status" value="1"/>
</dbReference>
<dbReference type="InterPro" id="IPR050397">
    <property type="entry name" value="Env_Response_Regulators"/>
</dbReference>
<dbReference type="PANTHER" id="PTHR24567">
    <property type="entry name" value="CRP FAMILY TRANSCRIPTIONAL REGULATORY PROTEIN"/>
    <property type="match status" value="1"/>
</dbReference>
<dbReference type="Proteomes" id="UP001138751">
    <property type="component" value="Unassembled WGS sequence"/>
</dbReference>
<sequence length="220" mass="23061">MPLFGGIGPVAIGEILRLGRLQDVRRGATLFAQGAAATSLHLLLEGFLKVVQTGPDGRQIVVRLVGPREPAGVLALLGPDQTYPATVLAVAPSVVLTWAGAALHDLREHHTALTLNAMRALGSRTQEAHARLREAAGDPVERRLAATVLRLAAQIGARLEDGSIAIAAPLARQDLAELAGTTLATASRVLSAWKQAGILGGGRMRLVVRDRRALMRLAGA</sequence>
<dbReference type="AlphaFoldDB" id="A0A9X9WWQ9"/>
<dbReference type="GO" id="GO:0005829">
    <property type="term" value="C:cytosol"/>
    <property type="evidence" value="ECO:0007669"/>
    <property type="project" value="TreeGrafter"/>
</dbReference>
<name>A0A9X9WWQ9_9PROT</name>
<keyword evidence="2" id="KW-0238">DNA-binding</keyword>
<dbReference type="InterPro" id="IPR036390">
    <property type="entry name" value="WH_DNA-bd_sf"/>
</dbReference>
<dbReference type="CDD" id="cd00038">
    <property type="entry name" value="CAP_ED"/>
    <property type="match status" value="1"/>
</dbReference>
<dbReference type="GO" id="GO:0003700">
    <property type="term" value="F:DNA-binding transcription factor activity"/>
    <property type="evidence" value="ECO:0007669"/>
    <property type="project" value="TreeGrafter"/>
</dbReference>
<dbReference type="InterPro" id="IPR018490">
    <property type="entry name" value="cNMP-bd_dom_sf"/>
</dbReference>
<dbReference type="InterPro" id="IPR012318">
    <property type="entry name" value="HTH_CRP"/>
</dbReference>
<dbReference type="PROSITE" id="PS50042">
    <property type="entry name" value="CNMP_BINDING_3"/>
    <property type="match status" value="1"/>
</dbReference>
<dbReference type="PANTHER" id="PTHR24567:SF28">
    <property type="entry name" value="LISTERIOLYSIN REGULATORY PROTEIN"/>
    <property type="match status" value="1"/>
</dbReference>
<dbReference type="SMART" id="SM00100">
    <property type="entry name" value="cNMP"/>
    <property type="match status" value="1"/>
</dbReference>
<evidence type="ECO:0000313" key="6">
    <source>
        <dbReference type="EMBL" id="MBR0671588.1"/>
    </source>
</evidence>
<comment type="caution">
    <text evidence="6">The sequence shown here is derived from an EMBL/GenBank/DDBJ whole genome shotgun (WGS) entry which is preliminary data.</text>
</comment>
<dbReference type="SUPFAM" id="SSF46785">
    <property type="entry name" value="Winged helix' DNA-binding domain"/>
    <property type="match status" value="1"/>
</dbReference>
<proteinExistence type="predicted"/>
<evidence type="ECO:0000256" key="1">
    <source>
        <dbReference type="ARBA" id="ARBA00023015"/>
    </source>
</evidence>